<dbReference type="EMBL" id="CAAALY010071766">
    <property type="protein sequence ID" value="VEL25116.1"/>
    <property type="molecule type" value="Genomic_DNA"/>
</dbReference>
<name>A0A448X0V6_9PLAT</name>
<comment type="caution">
    <text evidence="2">The sequence shown here is derived from an EMBL/GenBank/DDBJ whole genome shotgun (WGS) entry which is preliminary data.</text>
</comment>
<gene>
    <name evidence="2" type="ORF">PXEA_LOCUS18556</name>
</gene>
<feature type="compositionally biased region" description="Low complexity" evidence="1">
    <location>
        <begin position="13"/>
        <end position="30"/>
    </location>
</feature>
<evidence type="ECO:0000313" key="2">
    <source>
        <dbReference type="EMBL" id="VEL25116.1"/>
    </source>
</evidence>
<keyword evidence="3" id="KW-1185">Reference proteome</keyword>
<dbReference type="AlphaFoldDB" id="A0A448X0V6"/>
<evidence type="ECO:0000256" key="1">
    <source>
        <dbReference type="SAM" id="MobiDB-lite"/>
    </source>
</evidence>
<feature type="region of interest" description="Disordered" evidence="1">
    <location>
        <begin position="1"/>
        <end position="52"/>
    </location>
</feature>
<organism evidence="2 3">
    <name type="scientific">Protopolystoma xenopodis</name>
    <dbReference type="NCBI Taxonomy" id="117903"/>
    <lineage>
        <taxon>Eukaryota</taxon>
        <taxon>Metazoa</taxon>
        <taxon>Spiralia</taxon>
        <taxon>Lophotrochozoa</taxon>
        <taxon>Platyhelminthes</taxon>
        <taxon>Monogenea</taxon>
        <taxon>Polyopisthocotylea</taxon>
        <taxon>Polystomatidea</taxon>
        <taxon>Polystomatidae</taxon>
        <taxon>Protopolystoma</taxon>
    </lineage>
</organism>
<proteinExistence type="predicted"/>
<evidence type="ECO:0000313" key="3">
    <source>
        <dbReference type="Proteomes" id="UP000784294"/>
    </source>
</evidence>
<protein>
    <submittedName>
        <fullName evidence="2">Uncharacterized protein</fullName>
    </submittedName>
</protein>
<dbReference type="OrthoDB" id="5382468at2759"/>
<accession>A0A448X0V6</accession>
<sequence length="91" mass="9633">MAASQQSLMEAVQQQHQQQQSQQQQQQSQQYGRLAASFSAYPGGPGTPTGVFGVAQASTSLSGSPAGINGAMTTSPAVYRTNSTYQRFSPY</sequence>
<reference evidence="2" key="1">
    <citation type="submission" date="2018-11" db="EMBL/GenBank/DDBJ databases">
        <authorList>
            <consortium name="Pathogen Informatics"/>
        </authorList>
    </citation>
    <scope>NUCLEOTIDE SEQUENCE</scope>
</reference>
<dbReference type="Proteomes" id="UP000784294">
    <property type="component" value="Unassembled WGS sequence"/>
</dbReference>